<keyword evidence="3" id="KW-1185">Reference proteome</keyword>
<comment type="caution">
    <text evidence="2">The sequence shown here is derived from an EMBL/GenBank/DDBJ whole genome shotgun (WGS) entry which is preliminary data.</text>
</comment>
<name>A0A502L2I6_9GAMM</name>
<keyword evidence="1" id="KW-0812">Transmembrane</keyword>
<dbReference type="InterPro" id="IPR022584">
    <property type="entry name" value="DUF2937"/>
</dbReference>
<dbReference type="Pfam" id="PF11157">
    <property type="entry name" value="DUF2937"/>
    <property type="match status" value="1"/>
</dbReference>
<feature type="transmembrane region" description="Helical" evidence="1">
    <location>
        <begin position="127"/>
        <end position="150"/>
    </location>
</feature>
<dbReference type="AlphaFoldDB" id="A0A502L2I6"/>
<accession>A0A502L2I6</accession>
<keyword evidence="1" id="KW-1133">Transmembrane helix</keyword>
<dbReference type="EMBL" id="SAWY01000005">
    <property type="protein sequence ID" value="TPH18148.1"/>
    <property type="molecule type" value="Genomic_DNA"/>
</dbReference>
<evidence type="ECO:0000313" key="3">
    <source>
        <dbReference type="Proteomes" id="UP000315303"/>
    </source>
</evidence>
<organism evidence="2 3">
    <name type="scientific">Litorilituus lipolyticus</name>
    <dbReference type="NCBI Taxonomy" id="2491017"/>
    <lineage>
        <taxon>Bacteria</taxon>
        <taxon>Pseudomonadati</taxon>
        <taxon>Pseudomonadota</taxon>
        <taxon>Gammaproteobacteria</taxon>
        <taxon>Alteromonadales</taxon>
        <taxon>Colwelliaceae</taxon>
        <taxon>Litorilituus</taxon>
    </lineage>
</organism>
<dbReference type="Proteomes" id="UP000315303">
    <property type="component" value="Unassembled WGS sequence"/>
</dbReference>
<proteinExistence type="predicted"/>
<dbReference type="OrthoDB" id="7021410at2"/>
<gene>
    <name evidence="2" type="ORF">EPA86_03280</name>
</gene>
<dbReference type="RefSeq" id="WP_140601847.1">
    <property type="nucleotide sequence ID" value="NZ_SAWY01000005.1"/>
</dbReference>
<protein>
    <submittedName>
        <fullName evidence="2">DUF2937 family protein</fullName>
    </submittedName>
</protein>
<sequence>MIARLIDKLIFGTSLIIALQVPQLAEHYQQFLSGLYQATKWQVDGYQITADKYEYDSIRAMIDHHLSNDVLSVRADATQKLVTLEKFEQLTDGLELFKQGNLLEKSYYMFQPKRVTYLKETLANFSLGIPLTFNGILFGIVVGLLINLLITGPITLIAKRVGHAKSPDKIKKHD</sequence>
<evidence type="ECO:0000313" key="2">
    <source>
        <dbReference type="EMBL" id="TPH18148.1"/>
    </source>
</evidence>
<reference evidence="2 3" key="1">
    <citation type="submission" date="2019-01" db="EMBL/GenBank/DDBJ databases">
        <title>Litorilituus lipolytica sp. nov., isolated from intertidal sand of the Yellow Sea in China.</title>
        <authorList>
            <person name="Liu A."/>
        </authorList>
    </citation>
    <scope>NUCLEOTIDE SEQUENCE [LARGE SCALE GENOMIC DNA]</scope>
    <source>
        <strain evidence="2 3">RZ04</strain>
    </source>
</reference>
<evidence type="ECO:0000256" key="1">
    <source>
        <dbReference type="SAM" id="Phobius"/>
    </source>
</evidence>
<keyword evidence="1" id="KW-0472">Membrane</keyword>